<dbReference type="InterPro" id="IPR016181">
    <property type="entry name" value="Acyl_CoA_acyltransferase"/>
</dbReference>
<dbReference type="SUPFAM" id="SSF55729">
    <property type="entry name" value="Acyl-CoA N-acyltransferases (Nat)"/>
    <property type="match status" value="2"/>
</dbReference>
<keyword evidence="1" id="KW-0808">Transferase</keyword>
<dbReference type="GO" id="GO:0016747">
    <property type="term" value="F:acyltransferase activity, transferring groups other than amino-acyl groups"/>
    <property type="evidence" value="ECO:0007669"/>
    <property type="project" value="InterPro"/>
</dbReference>
<name>A0A6J4N3I0_9ACTN</name>
<protein>
    <recommendedName>
        <fullName evidence="3">N-acetyltransferase domain-containing protein</fullName>
    </recommendedName>
</protein>
<dbReference type="PANTHER" id="PTHR43877:SF2">
    <property type="entry name" value="AMINOALKYLPHOSPHONATE N-ACETYLTRANSFERASE-RELATED"/>
    <property type="match status" value="1"/>
</dbReference>
<accession>A0A6J4N3I0</accession>
<organism evidence="4">
    <name type="scientific">uncultured Nocardioidaceae bacterium</name>
    <dbReference type="NCBI Taxonomy" id="253824"/>
    <lineage>
        <taxon>Bacteria</taxon>
        <taxon>Bacillati</taxon>
        <taxon>Actinomycetota</taxon>
        <taxon>Actinomycetes</taxon>
        <taxon>Propionibacteriales</taxon>
        <taxon>Nocardioidaceae</taxon>
        <taxon>environmental samples</taxon>
    </lineage>
</organism>
<dbReference type="PROSITE" id="PS51186">
    <property type="entry name" value="GNAT"/>
    <property type="match status" value="2"/>
</dbReference>
<evidence type="ECO:0000256" key="1">
    <source>
        <dbReference type="ARBA" id="ARBA00022679"/>
    </source>
</evidence>
<evidence type="ECO:0000259" key="3">
    <source>
        <dbReference type="PROSITE" id="PS51186"/>
    </source>
</evidence>
<dbReference type="PANTHER" id="PTHR43877">
    <property type="entry name" value="AMINOALKYLPHOSPHONATE N-ACETYLTRANSFERASE-RELATED-RELATED"/>
    <property type="match status" value="1"/>
</dbReference>
<dbReference type="InterPro" id="IPR000182">
    <property type="entry name" value="GNAT_dom"/>
</dbReference>
<sequence>MSRLNPVPLELDLDGYTSRPLRREDADALVRLMHAYERLHLGRPFIELADIEADWQRPSVDLAFGSVGVFAGEDLVASAEVSSRRAEVYVHPDHCGLGLGTALIAWTEQVAERKRAAEPSDRDRLVGQTVPVSDTGALALFARRGYLLGHTSWVLRLPDDVELAPVPLPEGVVIRAAQPAEYAAVWQVVEDAFNEWPNREPNSFEDWSAEVVRRPGFEPWQLLVAADGSQIVGACFVLLNDDKESWVQQLAVRRDSRGLGLGRALLTEAGRVTRERGAGLLELNTDSRTGALGLYEHVGMVVTDTFEHWDLPTEPNGSD</sequence>
<keyword evidence="2" id="KW-0012">Acyltransferase</keyword>
<dbReference type="Pfam" id="PF00583">
    <property type="entry name" value="Acetyltransf_1"/>
    <property type="match status" value="2"/>
</dbReference>
<dbReference type="InterPro" id="IPR050832">
    <property type="entry name" value="Bact_Acetyltransf"/>
</dbReference>
<dbReference type="CDD" id="cd04301">
    <property type="entry name" value="NAT_SF"/>
    <property type="match status" value="1"/>
</dbReference>
<gene>
    <name evidence="4" type="ORF">AVDCRST_MAG21-909</name>
</gene>
<feature type="domain" description="N-acetyltransferase" evidence="3">
    <location>
        <begin position="172"/>
        <end position="319"/>
    </location>
</feature>
<dbReference type="Gene3D" id="3.40.630.30">
    <property type="match status" value="1"/>
</dbReference>
<dbReference type="EMBL" id="CADCUL010000096">
    <property type="protein sequence ID" value="CAA9373947.1"/>
    <property type="molecule type" value="Genomic_DNA"/>
</dbReference>
<dbReference type="AlphaFoldDB" id="A0A6J4N3I0"/>
<evidence type="ECO:0000313" key="4">
    <source>
        <dbReference type="EMBL" id="CAA9373947.1"/>
    </source>
</evidence>
<proteinExistence type="predicted"/>
<evidence type="ECO:0000256" key="2">
    <source>
        <dbReference type="ARBA" id="ARBA00023315"/>
    </source>
</evidence>
<feature type="domain" description="N-acetyltransferase" evidence="3">
    <location>
        <begin position="16"/>
        <end position="169"/>
    </location>
</feature>
<reference evidence="4" key="1">
    <citation type="submission" date="2020-02" db="EMBL/GenBank/DDBJ databases">
        <authorList>
            <person name="Meier V. D."/>
        </authorList>
    </citation>
    <scope>NUCLEOTIDE SEQUENCE</scope>
    <source>
        <strain evidence="4">AVDCRST_MAG21</strain>
    </source>
</reference>